<dbReference type="GO" id="GO:0005509">
    <property type="term" value="F:calcium ion binding"/>
    <property type="evidence" value="ECO:0007669"/>
    <property type="project" value="TreeGrafter"/>
</dbReference>
<reference evidence="5 6" key="1">
    <citation type="journal article" date="2024" name="Nat. Commun.">
        <title>Phylogenomics reveals the evolutionary origins of lichenization in chlorophyte algae.</title>
        <authorList>
            <person name="Puginier C."/>
            <person name="Libourel C."/>
            <person name="Otte J."/>
            <person name="Skaloud P."/>
            <person name="Haon M."/>
            <person name="Grisel S."/>
            <person name="Petersen M."/>
            <person name="Berrin J.G."/>
            <person name="Delaux P.M."/>
            <person name="Dal Grande F."/>
            <person name="Keller J."/>
        </authorList>
    </citation>
    <scope>NUCLEOTIDE SEQUENCE [LARGE SCALE GENOMIC DNA]</scope>
    <source>
        <strain evidence="5 6">SAG 2145</strain>
    </source>
</reference>
<sequence>MCLAASSMESPGDIDLMLATLLYRAPLHLKDILRFNLVCSSEERHRTHSSASTSKIPSAQRQSLVRGYSLRAPKTSQPRCRQMACHAYGGRDATVELALDISAVLGEGPTWLDEQKRLAFVDIEGKRIHIWDPVSDELDTISTEAVGRPSTLTPSREGNFLVVAIEQSVYLVDIQKKKVGEKLAEVPYELQRPCRFNDGKASPVGTLVVGTMHDKWVEGEPAQMFKLGGKPMGPHSLEQVMTEDELMMGNGLVWTEDMKSMWHCDTTTNCINEWRCDRDGAPARGEDGKLDRLNQICIPKEEGSPDGMTNDAEGNLWVALFGGSAIACYSPQTGEQLRKVHIPVEKVTCPIFGGAELDTIYVTTAKIGLDDIPGAGGIFAVKIPGIKGKCPAYTANVAIRD</sequence>
<keyword evidence="3" id="KW-0479">Metal-binding</keyword>
<feature type="binding site" evidence="3">
    <location>
        <position position="107"/>
    </location>
    <ligand>
        <name>a divalent metal cation</name>
        <dbReference type="ChEBI" id="CHEBI:60240"/>
    </ligand>
</feature>
<comment type="caution">
    <text evidence="5">The sequence shown here is derived from an EMBL/GenBank/DDBJ whole genome shotgun (WGS) entry which is preliminary data.</text>
</comment>
<accession>A0AAW1R3A5</accession>
<feature type="binding site" evidence="3">
    <location>
        <position position="197"/>
    </location>
    <ligand>
        <name>substrate</name>
    </ligand>
</feature>
<dbReference type="Proteomes" id="UP001438707">
    <property type="component" value="Unassembled WGS sequence"/>
</dbReference>
<evidence type="ECO:0000313" key="6">
    <source>
        <dbReference type="Proteomes" id="UP001438707"/>
    </source>
</evidence>
<evidence type="ECO:0000256" key="3">
    <source>
        <dbReference type="PIRSR" id="PIRSR605511-2"/>
    </source>
</evidence>
<protein>
    <recommendedName>
        <fullName evidence="4">SMP-30/Gluconolactonase/LRE-like region domain-containing protein</fullName>
    </recommendedName>
</protein>
<gene>
    <name evidence="5" type="ORF">WJX74_000117</name>
</gene>
<comment type="similarity">
    <text evidence="1">Belongs to the SMP-30/CGR1 family.</text>
</comment>
<evidence type="ECO:0000256" key="2">
    <source>
        <dbReference type="PIRSR" id="PIRSR605511-1"/>
    </source>
</evidence>
<feature type="active site" description="Proton donor/acceptor" evidence="2">
    <location>
        <position position="306"/>
    </location>
</feature>
<dbReference type="Gene3D" id="2.120.10.30">
    <property type="entry name" value="TolB, C-terminal domain"/>
    <property type="match status" value="1"/>
</dbReference>
<feature type="binding site" evidence="3">
    <location>
        <position position="250"/>
    </location>
    <ligand>
        <name>a divalent metal cation</name>
        <dbReference type="ChEBI" id="CHEBI:60240"/>
    </ligand>
</feature>
<dbReference type="Pfam" id="PF08450">
    <property type="entry name" value="SGL"/>
    <property type="match status" value="1"/>
</dbReference>
<dbReference type="PRINTS" id="PR01790">
    <property type="entry name" value="SMP30FAMILY"/>
</dbReference>
<keyword evidence="3" id="KW-0862">Zinc</keyword>
<dbReference type="GO" id="GO:0004341">
    <property type="term" value="F:gluconolactonase activity"/>
    <property type="evidence" value="ECO:0007669"/>
    <property type="project" value="TreeGrafter"/>
</dbReference>
<evidence type="ECO:0000313" key="5">
    <source>
        <dbReference type="EMBL" id="KAK9828133.1"/>
    </source>
</evidence>
<dbReference type="InterPro" id="IPR013658">
    <property type="entry name" value="SGL"/>
</dbReference>
<dbReference type="SUPFAM" id="SSF63829">
    <property type="entry name" value="Calcium-dependent phosphotriesterase"/>
    <property type="match status" value="1"/>
</dbReference>
<name>A0AAW1R3A5_9CHLO</name>
<dbReference type="PANTHER" id="PTHR10907">
    <property type="entry name" value="REGUCALCIN"/>
    <property type="match status" value="1"/>
</dbReference>
<evidence type="ECO:0000256" key="1">
    <source>
        <dbReference type="ARBA" id="ARBA00008853"/>
    </source>
</evidence>
<feature type="binding site" evidence="3">
    <location>
        <position position="306"/>
    </location>
    <ligand>
        <name>a divalent metal cation</name>
        <dbReference type="ChEBI" id="CHEBI:60240"/>
    </ligand>
</feature>
<feature type="domain" description="SMP-30/Gluconolactonase/LRE-like region" evidence="4">
    <location>
        <begin position="105"/>
        <end position="365"/>
    </location>
</feature>
<dbReference type="EMBL" id="JALJOS010000016">
    <property type="protein sequence ID" value="KAK9828133.1"/>
    <property type="molecule type" value="Genomic_DNA"/>
</dbReference>
<proteinExistence type="inferred from homology"/>
<keyword evidence="6" id="KW-1185">Reference proteome</keyword>
<evidence type="ECO:0000259" key="4">
    <source>
        <dbReference type="Pfam" id="PF08450"/>
    </source>
</evidence>
<feature type="binding site" evidence="3">
    <location>
        <position position="195"/>
    </location>
    <ligand>
        <name>substrate</name>
    </ligand>
</feature>
<organism evidence="5 6">
    <name type="scientific">Apatococcus lobatus</name>
    <dbReference type="NCBI Taxonomy" id="904363"/>
    <lineage>
        <taxon>Eukaryota</taxon>
        <taxon>Viridiplantae</taxon>
        <taxon>Chlorophyta</taxon>
        <taxon>core chlorophytes</taxon>
        <taxon>Trebouxiophyceae</taxon>
        <taxon>Chlorellales</taxon>
        <taxon>Chlorellaceae</taxon>
        <taxon>Apatococcus</taxon>
    </lineage>
</organism>
<dbReference type="AlphaFoldDB" id="A0AAW1R3A5"/>
<dbReference type="GO" id="GO:0019853">
    <property type="term" value="P:L-ascorbic acid biosynthetic process"/>
    <property type="evidence" value="ECO:0007669"/>
    <property type="project" value="TreeGrafter"/>
</dbReference>
<dbReference type="InterPro" id="IPR011042">
    <property type="entry name" value="6-blade_b-propeller_TolB-like"/>
</dbReference>
<dbReference type="PANTHER" id="PTHR10907:SF47">
    <property type="entry name" value="REGUCALCIN"/>
    <property type="match status" value="1"/>
</dbReference>
<dbReference type="InterPro" id="IPR005511">
    <property type="entry name" value="SMP-30"/>
</dbReference>
<comment type="cofactor">
    <cofactor evidence="3">
        <name>Zn(2+)</name>
        <dbReference type="ChEBI" id="CHEBI:29105"/>
    </cofactor>
    <text evidence="3">Binds 1 divalent metal cation per subunit.</text>
</comment>